<proteinExistence type="predicted"/>
<protein>
    <recommendedName>
        <fullName evidence="3">Tyrosine specific protein phosphatases domain-containing protein</fullName>
    </recommendedName>
</protein>
<dbReference type="GO" id="GO:0008330">
    <property type="term" value="F:protein tyrosine/threonine phosphatase activity"/>
    <property type="evidence" value="ECO:0007669"/>
    <property type="project" value="TreeGrafter"/>
</dbReference>
<dbReference type="PANTHER" id="PTHR10159">
    <property type="entry name" value="DUAL SPECIFICITY PROTEIN PHOSPHATASE"/>
    <property type="match status" value="1"/>
</dbReference>
<dbReference type="SMART" id="SM00195">
    <property type="entry name" value="DSPc"/>
    <property type="match status" value="1"/>
</dbReference>
<dbReference type="GO" id="GO:0005737">
    <property type="term" value="C:cytoplasm"/>
    <property type="evidence" value="ECO:0007669"/>
    <property type="project" value="TreeGrafter"/>
</dbReference>
<feature type="domain" description="Tyrosine specific protein phosphatases" evidence="3">
    <location>
        <begin position="56"/>
        <end position="115"/>
    </location>
</feature>
<dbReference type="CDD" id="cd14498">
    <property type="entry name" value="DSP"/>
    <property type="match status" value="1"/>
</dbReference>
<dbReference type="InterPro" id="IPR029021">
    <property type="entry name" value="Prot-tyrosine_phosphatase-like"/>
</dbReference>
<dbReference type="GO" id="GO:0043409">
    <property type="term" value="P:negative regulation of MAPK cascade"/>
    <property type="evidence" value="ECO:0007669"/>
    <property type="project" value="TreeGrafter"/>
</dbReference>
<dbReference type="GO" id="GO:0017017">
    <property type="term" value="F:MAP kinase tyrosine/serine/threonine phosphatase activity"/>
    <property type="evidence" value="ECO:0007669"/>
    <property type="project" value="TreeGrafter"/>
</dbReference>
<evidence type="ECO:0000256" key="1">
    <source>
        <dbReference type="ARBA" id="ARBA00022801"/>
    </source>
</evidence>
<dbReference type="PANTHER" id="PTHR10159:SF519">
    <property type="entry name" value="DUAL SPECIFICITY PROTEIN PHOSPHATASE MPK3"/>
    <property type="match status" value="1"/>
</dbReference>
<reference evidence="4" key="1">
    <citation type="journal article" date="2015" name="Nature">
        <title>Complex archaea that bridge the gap between prokaryotes and eukaryotes.</title>
        <authorList>
            <person name="Spang A."/>
            <person name="Saw J.H."/>
            <person name="Jorgensen S.L."/>
            <person name="Zaremba-Niedzwiedzka K."/>
            <person name="Martijn J."/>
            <person name="Lind A.E."/>
            <person name="van Eijk R."/>
            <person name="Schleper C."/>
            <person name="Guy L."/>
            <person name="Ettema T.J."/>
        </authorList>
    </citation>
    <scope>NUCLEOTIDE SEQUENCE</scope>
</reference>
<dbReference type="InterPro" id="IPR000340">
    <property type="entry name" value="Dual-sp_phosphatase_cat-dom"/>
</dbReference>
<dbReference type="Gene3D" id="3.90.190.10">
    <property type="entry name" value="Protein tyrosine phosphatase superfamily"/>
    <property type="match status" value="1"/>
</dbReference>
<dbReference type="EMBL" id="LAZR01016101">
    <property type="protein sequence ID" value="KKM05961.1"/>
    <property type="molecule type" value="Genomic_DNA"/>
</dbReference>
<dbReference type="AlphaFoldDB" id="A0A0F9JJL1"/>
<keyword evidence="2" id="KW-0904">Protein phosphatase</keyword>
<sequence>MDAMKFEGEIICVMQEIPKFEKEKAYWIPIIRTKGKNPIDWDRLIGEQEVDVTALPHQLDLVADLIDKNIKQNKDVLVHCMASIERSPLTIVYYLHKRKNMGYNEAYSYVKKIHPTASNRLNWLNLSYDEVTS</sequence>
<dbReference type="PROSITE" id="PS50056">
    <property type="entry name" value="TYR_PHOSPHATASE_2"/>
    <property type="match status" value="1"/>
</dbReference>
<organism evidence="4">
    <name type="scientific">marine sediment metagenome</name>
    <dbReference type="NCBI Taxonomy" id="412755"/>
    <lineage>
        <taxon>unclassified sequences</taxon>
        <taxon>metagenomes</taxon>
        <taxon>ecological metagenomes</taxon>
    </lineage>
</organism>
<comment type="caution">
    <text evidence="4">The sequence shown here is derived from an EMBL/GenBank/DDBJ whole genome shotgun (WGS) entry which is preliminary data.</text>
</comment>
<name>A0A0F9JJL1_9ZZZZ</name>
<dbReference type="Pfam" id="PF00782">
    <property type="entry name" value="DSPc"/>
    <property type="match status" value="1"/>
</dbReference>
<evidence type="ECO:0000259" key="3">
    <source>
        <dbReference type="PROSITE" id="PS50056"/>
    </source>
</evidence>
<dbReference type="InterPro" id="IPR020422">
    <property type="entry name" value="TYR_PHOSPHATASE_DUAL_dom"/>
</dbReference>
<gene>
    <name evidence="4" type="ORF">LCGC14_1748760</name>
</gene>
<evidence type="ECO:0000256" key="2">
    <source>
        <dbReference type="ARBA" id="ARBA00022912"/>
    </source>
</evidence>
<dbReference type="InterPro" id="IPR000387">
    <property type="entry name" value="Tyr_Pase_dom"/>
</dbReference>
<evidence type="ECO:0000313" key="4">
    <source>
        <dbReference type="EMBL" id="KKM05961.1"/>
    </source>
</evidence>
<accession>A0A0F9JJL1</accession>
<dbReference type="SUPFAM" id="SSF52799">
    <property type="entry name" value="(Phosphotyrosine protein) phosphatases II"/>
    <property type="match status" value="1"/>
</dbReference>
<keyword evidence="1" id="KW-0378">Hydrolase</keyword>
<dbReference type="GO" id="GO:0033550">
    <property type="term" value="F:MAP kinase tyrosine phosphatase activity"/>
    <property type="evidence" value="ECO:0007669"/>
    <property type="project" value="TreeGrafter"/>
</dbReference>